<organism evidence="1 2">
    <name type="scientific">Massilia cavernae</name>
    <dbReference type="NCBI Taxonomy" id="2320864"/>
    <lineage>
        <taxon>Bacteria</taxon>
        <taxon>Pseudomonadati</taxon>
        <taxon>Pseudomonadota</taxon>
        <taxon>Betaproteobacteria</taxon>
        <taxon>Burkholderiales</taxon>
        <taxon>Oxalobacteraceae</taxon>
        <taxon>Telluria group</taxon>
        <taxon>Massilia</taxon>
    </lineage>
</organism>
<gene>
    <name evidence="1" type="ORF">D3872_12625</name>
</gene>
<keyword evidence="2" id="KW-1185">Reference proteome</keyword>
<dbReference type="RefSeq" id="WP_119811102.1">
    <property type="nucleotide sequence ID" value="NZ_QYUP01000114.1"/>
</dbReference>
<dbReference type="EMBL" id="QYUP01000114">
    <property type="protein sequence ID" value="RJG15651.1"/>
    <property type="molecule type" value="Genomic_DNA"/>
</dbReference>
<accession>A0A418XSR8</accession>
<dbReference type="AlphaFoldDB" id="A0A418XSR8"/>
<dbReference type="Proteomes" id="UP000284006">
    <property type="component" value="Unassembled WGS sequence"/>
</dbReference>
<evidence type="ECO:0000313" key="2">
    <source>
        <dbReference type="Proteomes" id="UP000284006"/>
    </source>
</evidence>
<protein>
    <submittedName>
        <fullName evidence="1">Uncharacterized protein</fullName>
    </submittedName>
</protein>
<evidence type="ECO:0000313" key="1">
    <source>
        <dbReference type="EMBL" id="RJG15651.1"/>
    </source>
</evidence>
<dbReference type="OrthoDB" id="1099280at2"/>
<name>A0A418XSR8_9BURK</name>
<sequence>MKILKIERGNGYYLSGADLYIEIDKITKDHLLELINATLEHEVTFDAYDEQSLHNQAQRIVYKNILEKLQDLASRRQEFKDESDNWYEKEFERYAKPVAE</sequence>
<proteinExistence type="predicted"/>
<comment type="caution">
    <text evidence="1">The sequence shown here is derived from an EMBL/GenBank/DDBJ whole genome shotgun (WGS) entry which is preliminary data.</text>
</comment>
<reference evidence="1 2" key="1">
    <citation type="submission" date="2018-09" db="EMBL/GenBank/DDBJ databases">
        <authorList>
            <person name="Zhu H."/>
        </authorList>
    </citation>
    <scope>NUCLEOTIDE SEQUENCE [LARGE SCALE GENOMIC DNA]</scope>
    <source>
        <strain evidence="1 2">K1S02-61</strain>
    </source>
</reference>